<dbReference type="AlphaFoldDB" id="A0A1V0RMZ4"/>
<dbReference type="InterPro" id="IPR013196">
    <property type="entry name" value="HTH_11"/>
</dbReference>
<evidence type="ECO:0000313" key="3">
    <source>
        <dbReference type="Proteomes" id="UP000192273"/>
    </source>
</evidence>
<feature type="domain" description="Helix-turn-helix type 11" evidence="1">
    <location>
        <begin position="6"/>
        <end position="59"/>
    </location>
</feature>
<evidence type="ECO:0000259" key="1">
    <source>
        <dbReference type="Pfam" id="PF08279"/>
    </source>
</evidence>
<dbReference type="PANTHER" id="PTHR34580">
    <property type="match status" value="1"/>
</dbReference>
<dbReference type="Gene3D" id="1.10.10.10">
    <property type="entry name" value="Winged helix-like DNA-binding domain superfamily/Winged helix DNA-binding domain"/>
    <property type="match status" value="1"/>
</dbReference>
<dbReference type="InterPro" id="IPR036388">
    <property type="entry name" value="WH-like_DNA-bd_sf"/>
</dbReference>
<dbReference type="SUPFAM" id="SSF46785">
    <property type="entry name" value="Winged helix' DNA-binding domain"/>
    <property type="match status" value="1"/>
</dbReference>
<dbReference type="Proteomes" id="UP000192273">
    <property type="component" value="Chromosome"/>
</dbReference>
<dbReference type="OrthoDB" id="9807255at2"/>
<protein>
    <submittedName>
        <fullName evidence="2">Bifunctional biotin--[acetyl-CoA-carboxylase] synthetase/biotin operon repressor</fullName>
    </submittedName>
</protein>
<dbReference type="PANTHER" id="PTHR34580:SF3">
    <property type="entry name" value="PROTEIN PAFB"/>
    <property type="match status" value="1"/>
</dbReference>
<accession>A0A1V0RMZ4</accession>
<name>A0A1V0RMZ4_9RHOB</name>
<dbReference type="InterPro" id="IPR051534">
    <property type="entry name" value="CBASS_pafABC_assoc_protein"/>
</dbReference>
<keyword evidence="3" id="KW-1185">Reference proteome</keyword>
<dbReference type="KEGG" id="rmm:ROSMUCSMR3_01607"/>
<evidence type="ECO:0000313" key="2">
    <source>
        <dbReference type="EMBL" id="ARE83091.1"/>
    </source>
</evidence>
<proteinExistence type="predicted"/>
<dbReference type="RefSeq" id="WP_081506979.1">
    <property type="nucleotide sequence ID" value="NZ_CP020474.1"/>
</dbReference>
<sequence length="101" mass="11017">MRRTDRLFDIIQVFRDGKLHTGAQIADRIEVSLRTICRDIETLAGAGVPIVGERGVGYIMSDPVFLPPLNITQSELEVLELGLALVAASFEHKMRPVGSGA</sequence>
<dbReference type="InterPro" id="IPR036390">
    <property type="entry name" value="WH_DNA-bd_sf"/>
</dbReference>
<gene>
    <name evidence="2" type="ORF">ROSMUCSMR3_01607</name>
</gene>
<organism evidence="2 3">
    <name type="scientific">Roseovarius mucosus</name>
    <dbReference type="NCBI Taxonomy" id="215743"/>
    <lineage>
        <taxon>Bacteria</taxon>
        <taxon>Pseudomonadati</taxon>
        <taxon>Pseudomonadota</taxon>
        <taxon>Alphaproteobacteria</taxon>
        <taxon>Rhodobacterales</taxon>
        <taxon>Roseobacteraceae</taxon>
        <taxon>Roseovarius</taxon>
    </lineage>
</organism>
<dbReference type="Pfam" id="PF08279">
    <property type="entry name" value="HTH_11"/>
    <property type="match status" value="1"/>
</dbReference>
<dbReference type="EMBL" id="CP020474">
    <property type="protein sequence ID" value="ARE83091.1"/>
    <property type="molecule type" value="Genomic_DNA"/>
</dbReference>
<reference evidence="2 3" key="1">
    <citation type="submission" date="2017-03" db="EMBL/GenBank/DDBJ databases">
        <title>Genome Sequence of Roseovarius mucosus strain SMR3 Isolated from a culture of the Diatom Skeletonema marinoi.</title>
        <authorList>
            <person name="Topel M."/>
            <person name="Pinder M."/>
            <person name="Johansson O.N."/>
            <person name="Kourtchenko O."/>
            <person name="Godhe A."/>
            <person name="Clarke A.K."/>
        </authorList>
    </citation>
    <scope>NUCLEOTIDE SEQUENCE [LARGE SCALE GENOMIC DNA]</scope>
    <source>
        <strain evidence="2 3">SMR3</strain>
    </source>
</reference>